<sequence length="221" mass="25413">MNEATIHVYLMPGMAANPTIFEYIELPKNQFEIHWLEWMLPLEDESLSDYALRMVNNIKHDNVVLIGVSFGGVLVQEMSKHIQVKKLIIISSVKSMHELPTHMILAKKTKAYAFVPTQLAGNIELLAKYALGGSVKKRLDLYKKYLSVNDSRYLSWAIKQIVCWNQNDILPGVVHIHGDKDLVFPIKNITNCITIKNGTHIMIINKYKWFNENLPRIILEN</sequence>
<organism evidence="1 2">
    <name type="scientific">Flavivirga eckloniae</name>
    <dbReference type="NCBI Taxonomy" id="1803846"/>
    <lineage>
        <taxon>Bacteria</taxon>
        <taxon>Pseudomonadati</taxon>
        <taxon>Bacteroidota</taxon>
        <taxon>Flavobacteriia</taxon>
        <taxon>Flavobacteriales</taxon>
        <taxon>Flavobacteriaceae</taxon>
        <taxon>Flavivirga</taxon>
    </lineage>
</organism>
<proteinExistence type="predicted"/>
<dbReference type="OrthoDB" id="659408at2"/>
<accession>A0A2K9PUS7</accession>
<reference evidence="1 2" key="1">
    <citation type="submission" date="2018-01" db="EMBL/GenBank/DDBJ databases">
        <title>Complete genome sequence of Flavivirga eckloniae ECD14 isolated from seaweed Ecklonia cava.</title>
        <authorList>
            <person name="Lee J.H."/>
            <person name="Baik K.S."/>
            <person name="Seong C.N."/>
        </authorList>
    </citation>
    <scope>NUCLEOTIDE SEQUENCE [LARGE SCALE GENOMIC DNA]</scope>
    <source>
        <strain evidence="1 2">ECD14</strain>
    </source>
</reference>
<dbReference type="GO" id="GO:0016787">
    <property type="term" value="F:hydrolase activity"/>
    <property type="evidence" value="ECO:0007669"/>
    <property type="project" value="UniProtKB-KW"/>
</dbReference>
<dbReference type="InterPro" id="IPR029058">
    <property type="entry name" value="AB_hydrolase_fold"/>
</dbReference>
<dbReference type="Proteomes" id="UP000235826">
    <property type="component" value="Chromosome"/>
</dbReference>
<evidence type="ECO:0000313" key="2">
    <source>
        <dbReference type="Proteomes" id="UP000235826"/>
    </source>
</evidence>
<protein>
    <submittedName>
        <fullName evidence="1">Alpha/beta hydrolase</fullName>
    </submittedName>
</protein>
<dbReference type="RefSeq" id="WP_102757459.1">
    <property type="nucleotide sequence ID" value="NZ_CP025791.1"/>
</dbReference>
<keyword evidence="1" id="KW-0378">Hydrolase</keyword>
<dbReference type="EMBL" id="CP025791">
    <property type="protein sequence ID" value="AUP80813.1"/>
    <property type="molecule type" value="Genomic_DNA"/>
</dbReference>
<evidence type="ECO:0000313" key="1">
    <source>
        <dbReference type="EMBL" id="AUP80813.1"/>
    </source>
</evidence>
<dbReference type="AlphaFoldDB" id="A0A2K9PUS7"/>
<keyword evidence="2" id="KW-1185">Reference proteome</keyword>
<gene>
    <name evidence="1" type="ORF">C1H87_19695</name>
</gene>
<dbReference type="SUPFAM" id="SSF53474">
    <property type="entry name" value="alpha/beta-Hydrolases"/>
    <property type="match status" value="1"/>
</dbReference>
<name>A0A2K9PUS7_9FLAO</name>
<dbReference type="Gene3D" id="3.40.50.1820">
    <property type="entry name" value="alpha/beta hydrolase"/>
    <property type="match status" value="1"/>
</dbReference>
<dbReference type="KEGG" id="fek:C1H87_19695"/>